<dbReference type="Proteomes" id="UP000803844">
    <property type="component" value="Unassembled WGS sequence"/>
</dbReference>
<evidence type="ECO:0000313" key="2">
    <source>
        <dbReference type="Proteomes" id="UP000803844"/>
    </source>
</evidence>
<name>A0A9P5CRN6_CRYP1</name>
<gene>
    <name evidence="1" type="ORF">M406DRAFT_101988</name>
</gene>
<sequence>MKCKECRLSETRIPWLSLLEPCHAVPCRYDAVKIRAHNAYVLECNEVGPFLKVDNKKNNSSTRLLYIMGPSGCWCGF</sequence>
<reference evidence="1" key="1">
    <citation type="journal article" date="2020" name="Phytopathology">
        <title>Genome sequence of the chestnut blight fungus Cryphonectria parasitica EP155: A fundamental resource for an archetypical invasive plant pathogen.</title>
        <authorList>
            <person name="Crouch J.A."/>
            <person name="Dawe A."/>
            <person name="Aerts A."/>
            <person name="Barry K."/>
            <person name="Churchill A.C.L."/>
            <person name="Grimwood J."/>
            <person name="Hillman B."/>
            <person name="Milgroom M.G."/>
            <person name="Pangilinan J."/>
            <person name="Smith M."/>
            <person name="Salamov A."/>
            <person name="Schmutz J."/>
            <person name="Yadav J."/>
            <person name="Grigoriev I.V."/>
            <person name="Nuss D."/>
        </authorList>
    </citation>
    <scope>NUCLEOTIDE SEQUENCE</scope>
    <source>
        <strain evidence="1">EP155</strain>
    </source>
</reference>
<dbReference type="RefSeq" id="XP_040778427.1">
    <property type="nucleotide sequence ID" value="XM_040914979.1"/>
</dbReference>
<organism evidence="1 2">
    <name type="scientific">Cryphonectria parasitica (strain ATCC 38755 / EP155)</name>
    <dbReference type="NCBI Taxonomy" id="660469"/>
    <lineage>
        <taxon>Eukaryota</taxon>
        <taxon>Fungi</taxon>
        <taxon>Dikarya</taxon>
        <taxon>Ascomycota</taxon>
        <taxon>Pezizomycotina</taxon>
        <taxon>Sordariomycetes</taxon>
        <taxon>Sordariomycetidae</taxon>
        <taxon>Diaporthales</taxon>
        <taxon>Cryphonectriaceae</taxon>
        <taxon>Cryphonectria-Endothia species complex</taxon>
        <taxon>Cryphonectria</taxon>
    </lineage>
</organism>
<protein>
    <submittedName>
        <fullName evidence="1">Uncharacterized protein</fullName>
    </submittedName>
</protein>
<feature type="non-terminal residue" evidence="1">
    <location>
        <position position="77"/>
    </location>
</feature>
<dbReference type="GeneID" id="63832108"/>
<keyword evidence="2" id="KW-1185">Reference proteome</keyword>
<accession>A0A9P5CRN6</accession>
<comment type="caution">
    <text evidence="1">The sequence shown here is derived from an EMBL/GenBank/DDBJ whole genome shotgun (WGS) entry which is preliminary data.</text>
</comment>
<dbReference type="EMBL" id="MU032346">
    <property type="protein sequence ID" value="KAF3767466.1"/>
    <property type="molecule type" value="Genomic_DNA"/>
</dbReference>
<dbReference type="AlphaFoldDB" id="A0A9P5CRN6"/>
<evidence type="ECO:0000313" key="1">
    <source>
        <dbReference type="EMBL" id="KAF3767466.1"/>
    </source>
</evidence>
<proteinExistence type="predicted"/>